<gene>
    <name evidence="2" type="ORF">GCM10009733_054490</name>
</gene>
<organism evidence="2 3">
    <name type="scientific">Nonomuraea maheshkhaliensis</name>
    <dbReference type="NCBI Taxonomy" id="419590"/>
    <lineage>
        <taxon>Bacteria</taxon>
        <taxon>Bacillati</taxon>
        <taxon>Actinomycetota</taxon>
        <taxon>Actinomycetes</taxon>
        <taxon>Streptosporangiales</taxon>
        <taxon>Streptosporangiaceae</taxon>
        <taxon>Nonomuraea</taxon>
    </lineage>
</organism>
<keyword evidence="3" id="KW-1185">Reference proteome</keyword>
<evidence type="ECO:0000256" key="1">
    <source>
        <dbReference type="SAM" id="MobiDB-lite"/>
    </source>
</evidence>
<dbReference type="Proteomes" id="UP001500064">
    <property type="component" value="Unassembled WGS sequence"/>
</dbReference>
<sequence length="75" mass="7675">MGKATYGTKAACPGPAPQRGGRLGSGVSVPLSWPEVGAARTPPDRVTTFRTAEAAVREVGGTVTQSARPRSLPPM</sequence>
<evidence type="ECO:0000313" key="2">
    <source>
        <dbReference type="EMBL" id="GAA1650587.1"/>
    </source>
</evidence>
<evidence type="ECO:0000313" key="3">
    <source>
        <dbReference type="Proteomes" id="UP001500064"/>
    </source>
</evidence>
<reference evidence="3" key="1">
    <citation type="journal article" date="2019" name="Int. J. Syst. Evol. Microbiol.">
        <title>The Global Catalogue of Microorganisms (GCM) 10K type strain sequencing project: providing services to taxonomists for standard genome sequencing and annotation.</title>
        <authorList>
            <consortium name="The Broad Institute Genomics Platform"/>
            <consortium name="The Broad Institute Genome Sequencing Center for Infectious Disease"/>
            <person name="Wu L."/>
            <person name="Ma J."/>
        </authorList>
    </citation>
    <scope>NUCLEOTIDE SEQUENCE [LARGE SCALE GENOMIC DNA]</scope>
    <source>
        <strain evidence="3">JCM 13929</strain>
    </source>
</reference>
<proteinExistence type="predicted"/>
<accession>A0ABP4RIY8</accession>
<protein>
    <submittedName>
        <fullName evidence="2">Uncharacterized protein</fullName>
    </submittedName>
</protein>
<name>A0ABP4RIY8_9ACTN</name>
<dbReference type="EMBL" id="BAAAMU010000043">
    <property type="protein sequence ID" value="GAA1650587.1"/>
    <property type="molecule type" value="Genomic_DNA"/>
</dbReference>
<comment type="caution">
    <text evidence="2">The sequence shown here is derived from an EMBL/GenBank/DDBJ whole genome shotgun (WGS) entry which is preliminary data.</text>
</comment>
<feature type="region of interest" description="Disordered" evidence="1">
    <location>
        <begin position="1"/>
        <end position="28"/>
    </location>
</feature>